<dbReference type="Pfam" id="PF00126">
    <property type="entry name" value="HTH_1"/>
    <property type="match status" value="1"/>
</dbReference>
<dbReference type="EMBL" id="MJMN01000014">
    <property type="protein sequence ID" value="OMG86576.1"/>
    <property type="molecule type" value="Genomic_DNA"/>
</dbReference>
<protein>
    <submittedName>
        <fullName evidence="5">LysR family transcriptional regulator</fullName>
    </submittedName>
</protein>
<keyword evidence="2" id="KW-0805">Transcription regulation</keyword>
<dbReference type="PANTHER" id="PTHR30118">
    <property type="entry name" value="HTH-TYPE TRANSCRIPTIONAL REGULATOR LEUO-RELATED"/>
    <property type="match status" value="1"/>
</dbReference>
<sequence>MHITNNLRAIDLNLLVVLDALLHERHLTRAAARLPMSQPAMSHALARLRVLLGDPLFHRTRGGLRPTAHALALEAPLRDVLAQVRRLLAGAVFEPAASRRAFRLAMSDYGARVALPPLLRHMRREAPGIDLEISYASRSGMIAGVADGQLDLALSVFGETPADIRRAVLFLEDFVCAADAAQGVPSTLQAYLARPHVLVAAGPDQRAAEVDAALARLGHARRVAVRLPHWTAAPAMLAGTDLLLTVARRTVDPVPPGLAVGAAPFPIAPLAFEMIWHERADADAGLAWLRAQLGAALA</sequence>
<dbReference type="SUPFAM" id="SSF46785">
    <property type="entry name" value="Winged helix' DNA-binding domain"/>
    <property type="match status" value="1"/>
</dbReference>
<keyword evidence="4" id="KW-0804">Transcription</keyword>
<dbReference type="GO" id="GO:0003700">
    <property type="term" value="F:DNA-binding transcription factor activity"/>
    <property type="evidence" value="ECO:0007669"/>
    <property type="project" value="InterPro"/>
</dbReference>
<evidence type="ECO:0000313" key="5">
    <source>
        <dbReference type="EMBL" id="OMG86576.1"/>
    </source>
</evidence>
<dbReference type="GO" id="GO:0003677">
    <property type="term" value="F:DNA binding"/>
    <property type="evidence" value="ECO:0007669"/>
    <property type="project" value="UniProtKB-KW"/>
</dbReference>
<comment type="similarity">
    <text evidence="1">Belongs to the LysR transcriptional regulatory family.</text>
</comment>
<proteinExistence type="inferred from homology"/>
<dbReference type="Gene3D" id="3.40.190.10">
    <property type="entry name" value="Periplasmic binding protein-like II"/>
    <property type="match status" value="2"/>
</dbReference>
<dbReference type="RefSeq" id="WP_020927612.1">
    <property type="nucleotide sequence ID" value="NZ_AP028040.1"/>
</dbReference>
<gene>
    <name evidence="5" type="ORF">BIZ92_25570</name>
</gene>
<evidence type="ECO:0000256" key="3">
    <source>
        <dbReference type="ARBA" id="ARBA00023125"/>
    </source>
</evidence>
<dbReference type="InterPro" id="IPR005119">
    <property type="entry name" value="LysR_subst-bd"/>
</dbReference>
<keyword evidence="3" id="KW-0238">DNA-binding</keyword>
<dbReference type="InterPro" id="IPR000847">
    <property type="entry name" value="LysR_HTH_N"/>
</dbReference>
<dbReference type="SUPFAM" id="SSF53850">
    <property type="entry name" value="Periplasmic binding protein-like II"/>
    <property type="match status" value="1"/>
</dbReference>
<accession>A0A1R1JTX3</accession>
<dbReference type="PRINTS" id="PR00039">
    <property type="entry name" value="HTHLYSR"/>
</dbReference>
<evidence type="ECO:0000256" key="2">
    <source>
        <dbReference type="ARBA" id="ARBA00023015"/>
    </source>
</evidence>
<dbReference type="Proteomes" id="UP000187251">
    <property type="component" value="Unassembled WGS sequence"/>
</dbReference>
<dbReference type="InterPro" id="IPR050389">
    <property type="entry name" value="LysR-type_TF"/>
</dbReference>
<reference evidence="5 6" key="1">
    <citation type="submission" date="2016-09" db="EMBL/GenBank/DDBJ databases">
        <title>Phylogenomics of Achromobacter.</title>
        <authorList>
            <person name="Jeukens J."/>
            <person name="Freschi L."/>
            <person name="Vincent A.T."/>
            <person name="Emond-Rheault J.-G."/>
            <person name="Kukavica-Ibrulj I."/>
            <person name="Charette S.J."/>
            <person name="Levesque R.C."/>
        </authorList>
    </citation>
    <scope>NUCLEOTIDE SEQUENCE [LARGE SCALE GENOMIC DNA]</scope>
    <source>
        <strain evidence="5 6">AUS488</strain>
    </source>
</reference>
<organism evidence="5 6">
    <name type="scientific">Alcaligenes xylosoxydans xylosoxydans</name>
    <name type="common">Achromobacter xylosoxidans</name>
    <dbReference type="NCBI Taxonomy" id="85698"/>
    <lineage>
        <taxon>Bacteria</taxon>
        <taxon>Pseudomonadati</taxon>
        <taxon>Pseudomonadota</taxon>
        <taxon>Betaproteobacteria</taxon>
        <taxon>Burkholderiales</taxon>
        <taxon>Alcaligenaceae</taxon>
        <taxon>Achromobacter</taxon>
    </lineage>
</organism>
<dbReference type="AlphaFoldDB" id="A0A0M7EC70"/>
<dbReference type="PANTHER" id="PTHR30118:SF15">
    <property type="entry name" value="TRANSCRIPTIONAL REGULATORY PROTEIN"/>
    <property type="match status" value="1"/>
</dbReference>
<evidence type="ECO:0000256" key="1">
    <source>
        <dbReference type="ARBA" id="ARBA00009437"/>
    </source>
</evidence>
<evidence type="ECO:0000256" key="4">
    <source>
        <dbReference type="ARBA" id="ARBA00023163"/>
    </source>
</evidence>
<dbReference type="Gene3D" id="1.10.10.10">
    <property type="entry name" value="Winged helix-like DNA-binding domain superfamily/Winged helix DNA-binding domain"/>
    <property type="match status" value="1"/>
</dbReference>
<dbReference type="PROSITE" id="PS50931">
    <property type="entry name" value="HTH_LYSR"/>
    <property type="match status" value="1"/>
</dbReference>
<name>A0A0M7EC70_ALCXX</name>
<dbReference type="InterPro" id="IPR036388">
    <property type="entry name" value="WH-like_DNA-bd_sf"/>
</dbReference>
<dbReference type="OrthoDB" id="8523210at2"/>
<dbReference type="InterPro" id="IPR036390">
    <property type="entry name" value="WH_DNA-bd_sf"/>
</dbReference>
<evidence type="ECO:0000313" key="6">
    <source>
        <dbReference type="Proteomes" id="UP000187251"/>
    </source>
</evidence>
<dbReference type="Pfam" id="PF03466">
    <property type="entry name" value="LysR_substrate"/>
    <property type="match status" value="1"/>
</dbReference>
<accession>A0A0M7EC70</accession>
<comment type="caution">
    <text evidence="5">The sequence shown here is derived from an EMBL/GenBank/DDBJ whole genome shotgun (WGS) entry which is preliminary data.</text>
</comment>